<dbReference type="Gene3D" id="3.30.1360.40">
    <property type="match status" value="1"/>
</dbReference>
<dbReference type="RefSeq" id="WP_068550594.1">
    <property type="nucleotide sequence ID" value="NZ_AP013035.1"/>
</dbReference>
<dbReference type="AlphaFoldDB" id="A0A0S3QVS0"/>
<accession>A0A0S3QVS0</accession>
<dbReference type="InterPro" id="IPR002661">
    <property type="entry name" value="Ribosome_recyc_fac"/>
</dbReference>
<dbReference type="STRING" id="1298851.TST_1641"/>
<keyword evidence="4 6" id="KW-0648">Protein biosynthesis</keyword>
<evidence type="ECO:0000256" key="2">
    <source>
        <dbReference type="ARBA" id="ARBA00005912"/>
    </source>
</evidence>
<evidence type="ECO:0000256" key="3">
    <source>
        <dbReference type="ARBA" id="ARBA00022490"/>
    </source>
</evidence>
<dbReference type="NCBIfam" id="TIGR00496">
    <property type="entry name" value="frr"/>
    <property type="match status" value="1"/>
</dbReference>
<dbReference type="InterPro" id="IPR036191">
    <property type="entry name" value="RRF_sf"/>
</dbReference>
<evidence type="ECO:0000313" key="9">
    <source>
        <dbReference type="EMBL" id="BAT72425.1"/>
    </source>
</evidence>
<dbReference type="InterPro" id="IPR023584">
    <property type="entry name" value="Ribosome_recyc_fac_dom"/>
</dbReference>
<dbReference type="FunFam" id="3.30.1360.40:FF:000001">
    <property type="entry name" value="Ribosome-recycling factor"/>
    <property type="match status" value="1"/>
</dbReference>
<dbReference type="HAMAP" id="MF_00040">
    <property type="entry name" value="RRF"/>
    <property type="match status" value="1"/>
</dbReference>
<dbReference type="PANTHER" id="PTHR20982">
    <property type="entry name" value="RIBOSOME RECYCLING FACTOR"/>
    <property type="match status" value="1"/>
</dbReference>
<comment type="similarity">
    <text evidence="2 6">Belongs to the RRF family.</text>
</comment>
<dbReference type="OrthoDB" id="9804006at2"/>
<dbReference type="PANTHER" id="PTHR20982:SF3">
    <property type="entry name" value="MITOCHONDRIAL RIBOSOME RECYCLING FACTOR PSEUDO 1"/>
    <property type="match status" value="1"/>
</dbReference>
<evidence type="ECO:0000313" key="10">
    <source>
        <dbReference type="Proteomes" id="UP000063234"/>
    </source>
</evidence>
<gene>
    <name evidence="6 9" type="primary">frr</name>
    <name evidence="9" type="ORF">TST_1641</name>
</gene>
<comment type="subcellular location">
    <subcellularLocation>
        <location evidence="1 6">Cytoplasm</location>
    </subcellularLocation>
</comment>
<comment type="function">
    <text evidence="5 6">Responsible for the release of ribosomes from messenger RNA at the termination of protein biosynthesis. May increase the efficiency of translation by recycling ribosomes from one round of translation to another.</text>
</comment>
<dbReference type="Gene3D" id="1.10.132.20">
    <property type="entry name" value="Ribosome-recycling factor"/>
    <property type="match status" value="1"/>
</dbReference>
<keyword evidence="3 6" id="KW-0963">Cytoplasm</keyword>
<dbReference type="GO" id="GO:0005737">
    <property type="term" value="C:cytoplasm"/>
    <property type="evidence" value="ECO:0007669"/>
    <property type="project" value="UniProtKB-SubCell"/>
</dbReference>
<keyword evidence="10" id="KW-1185">Reference proteome</keyword>
<dbReference type="GO" id="GO:0043023">
    <property type="term" value="F:ribosomal large subunit binding"/>
    <property type="evidence" value="ECO:0007669"/>
    <property type="project" value="TreeGrafter"/>
</dbReference>
<dbReference type="FunFam" id="1.10.132.20:FF:000001">
    <property type="entry name" value="Ribosome-recycling factor"/>
    <property type="match status" value="1"/>
</dbReference>
<evidence type="ECO:0000256" key="4">
    <source>
        <dbReference type="ARBA" id="ARBA00022917"/>
    </source>
</evidence>
<dbReference type="GO" id="GO:0006415">
    <property type="term" value="P:translational termination"/>
    <property type="evidence" value="ECO:0007669"/>
    <property type="project" value="UniProtKB-UniRule"/>
</dbReference>
<dbReference type="CDD" id="cd00520">
    <property type="entry name" value="RRF"/>
    <property type="match status" value="1"/>
</dbReference>
<dbReference type="PATRIC" id="fig|1298851.3.peg.1719"/>
<organism evidence="9 10">
    <name type="scientific">Thermosulfidibacter takaii (strain DSM 17441 / JCM 13301 / NBRC 103674 / ABI70S6)</name>
    <dbReference type="NCBI Taxonomy" id="1298851"/>
    <lineage>
        <taxon>Bacteria</taxon>
        <taxon>Pseudomonadati</taxon>
        <taxon>Thermosulfidibacterota</taxon>
        <taxon>Thermosulfidibacteria</taxon>
        <taxon>Thermosulfidibacterales</taxon>
        <taxon>Thermosulfidibacteraceae</taxon>
    </lineage>
</organism>
<dbReference type="Pfam" id="PF01765">
    <property type="entry name" value="RRF"/>
    <property type="match status" value="1"/>
</dbReference>
<evidence type="ECO:0000256" key="6">
    <source>
        <dbReference type="HAMAP-Rule" id="MF_00040"/>
    </source>
</evidence>
<reference evidence="10" key="1">
    <citation type="journal article" date="2018" name="Science">
        <title>A primordial and reversible TCA cycle in a facultatively chemolithoautotrophic thermophile.</title>
        <authorList>
            <person name="Nunoura T."/>
            <person name="Chikaraishi Y."/>
            <person name="Izaki R."/>
            <person name="Suwa T."/>
            <person name="Sato T."/>
            <person name="Harada T."/>
            <person name="Mori K."/>
            <person name="Kato Y."/>
            <person name="Miyazaki M."/>
            <person name="Shimamura S."/>
            <person name="Yanagawa K."/>
            <person name="Shuto A."/>
            <person name="Ohkouchi N."/>
            <person name="Fujita N."/>
            <person name="Takaki Y."/>
            <person name="Atomi H."/>
            <person name="Takai K."/>
        </authorList>
    </citation>
    <scope>NUCLEOTIDE SEQUENCE [LARGE SCALE GENOMIC DNA]</scope>
    <source>
        <strain evidence="10">DSM 17441 / JCM 13301 / NBRC 103674 / ABI70S6</strain>
    </source>
</reference>
<proteinExistence type="inferred from homology"/>
<dbReference type="KEGG" id="ttk:TST_1641"/>
<evidence type="ECO:0000256" key="7">
    <source>
        <dbReference type="SAM" id="Coils"/>
    </source>
</evidence>
<evidence type="ECO:0000259" key="8">
    <source>
        <dbReference type="Pfam" id="PF01765"/>
    </source>
</evidence>
<keyword evidence="7" id="KW-0175">Coiled coil</keyword>
<feature type="domain" description="Ribosome recycling factor" evidence="8">
    <location>
        <begin position="21"/>
        <end position="183"/>
    </location>
</feature>
<evidence type="ECO:0000256" key="1">
    <source>
        <dbReference type="ARBA" id="ARBA00004496"/>
    </source>
</evidence>
<feature type="coiled-coil region" evidence="7">
    <location>
        <begin position="132"/>
        <end position="159"/>
    </location>
</feature>
<protein>
    <recommendedName>
        <fullName evidence="6">Ribosome-recycling factor</fullName>
        <shortName evidence="6">RRF</shortName>
    </recommendedName>
    <alternativeName>
        <fullName evidence="6">Ribosome-releasing factor</fullName>
    </alternativeName>
</protein>
<dbReference type="Proteomes" id="UP000063234">
    <property type="component" value="Chromosome"/>
</dbReference>
<dbReference type="EMBL" id="AP013035">
    <property type="protein sequence ID" value="BAT72425.1"/>
    <property type="molecule type" value="Genomic_DNA"/>
</dbReference>
<evidence type="ECO:0000256" key="5">
    <source>
        <dbReference type="ARBA" id="ARBA00025050"/>
    </source>
</evidence>
<sequence>MLDDLYKDLKRRMKKSVDKCDQELKGIRTGRASTVLLEEIKIEYYGTPTPLKQLATLSVPEPRMVLIQPWDKGIIKNIEKAIRDSGTGLSPTNDGNVIRVNFPPLTEERRRELVKIVRKIGEEYKIAIRNIRREGNDEVKEMEKEKLISEDEAKRALKEIQKITDEFIKAIDELIEKKEKEIMEF</sequence>
<name>A0A0S3QVS0_THET7</name>
<dbReference type="SUPFAM" id="SSF55194">
    <property type="entry name" value="Ribosome recycling factor, RRF"/>
    <property type="match status" value="1"/>
</dbReference>